<evidence type="ECO:0000313" key="1">
    <source>
        <dbReference type="EMBL" id="PSF35794.1"/>
    </source>
</evidence>
<dbReference type="AlphaFoldDB" id="A0A2T1LVP6"/>
<dbReference type="EMBL" id="PXOH01000017">
    <property type="protein sequence ID" value="PSF35794.1"/>
    <property type="molecule type" value="Genomic_DNA"/>
</dbReference>
<reference evidence="1 2" key="2">
    <citation type="submission" date="2018-03" db="EMBL/GenBank/DDBJ databases">
        <authorList>
            <person name="Keele B.F."/>
        </authorList>
    </citation>
    <scope>NUCLEOTIDE SEQUENCE [LARGE SCALE GENOMIC DNA]</scope>
    <source>
        <strain evidence="1 2">CCALA 016</strain>
    </source>
</reference>
<comment type="caution">
    <text evidence="1">The sequence shown here is derived from an EMBL/GenBank/DDBJ whole genome shotgun (WGS) entry which is preliminary data.</text>
</comment>
<proteinExistence type="predicted"/>
<accession>A0A2T1LVP6</accession>
<dbReference type="SUPFAM" id="SSF47598">
    <property type="entry name" value="Ribbon-helix-helix"/>
    <property type="match status" value="1"/>
</dbReference>
<dbReference type="GO" id="GO:0006355">
    <property type="term" value="P:regulation of DNA-templated transcription"/>
    <property type="evidence" value="ECO:0007669"/>
    <property type="project" value="InterPro"/>
</dbReference>
<keyword evidence="2" id="KW-1185">Reference proteome</keyword>
<evidence type="ECO:0000313" key="2">
    <source>
        <dbReference type="Proteomes" id="UP000239001"/>
    </source>
</evidence>
<dbReference type="RefSeq" id="WP_106457759.1">
    <property type="nucleotide sequence ID" value="NZ_PXOH01000017.1"/>
</dbReference>
<gene>
    <name evidence="1" type="ORF">C7H19_15325</name>
</gene>
<reference evidence="1 2" key="1">
    <citation type="submission" date="2018-03" db="EMBL/GenBank/DDBJ databases">
        <title>The ancient ancestry and fast evolution of plastids.</title>
        <authorList>
            <person name="Moore K.R."/>
            <person name="Magnabosco C."/>
            <person name="Momper L."/>
            <person name="Gold D.A."/>
            <person name="Bosak T."/>
            <person name="Fournier G.P."/>
        </authorList>
    </citation>
    <scope>NUCLEOTIDE SEQUENCE [LARGE SCALE GENOMIC DNA]</scope>
    <source>
        <strain evidence="1 2">CCALA 016</strain>
    </source>
</reference>
<name>A0A2T1LVP6_9CHRO</name>
<sequence>MNYQNKDKSRLTIRLEEDLRNTLEKYAITHHINLNEAVTLAIRSLLESPDLTWKKDLKDLKEQIQNHGLKLSKIEKCILAAKKLKSVSFDSKL</sequence>
<organism evidence="1 2">
    <name type="scientific">Aphanothece hegewaldii CCALA 016</name>
    <dbReference type="NCBI Taxonomy" id="2107694"/>
    <lineage>
        <taxon>Bacteria</taxon>
        <taxon>Bacillati</taxon>
        <taxon>Cyanobacteriota</taxon>
        <taxon>Cyanophyceae</taxon>
        <taxon>Oscillatoriophycideae</taxon>
        <taxon>Chroococcales</taxon>
        <taxon>Aphanothecaceae</taxon>
        <taxon>Aphanothece</taxon>
    </lineage>
</organism>
<protein>
    <submittedName>
        <fullName evidence="1">Uncharacterized protein</fullName>
    </submittedName>
</protein>
<dbReference type="InterPro" id="IPR010985">
    <property type="entry name" value="Ribbon_hlx_hlx"/>
</dbReference>
<dbReference type="Proteomes" id="UP000239001">
    <property type="component" value="Unassembled WGS sequence"/>
</dbReference>